<evidence type="ECO:0000256" key="3">
    <source>
        <dbReference type="ARBA" id="ARBA00022519"/>
    </source>
</evidence>
<keyword evidence="5 8" id="KW-0812">Transmembrane</keyword>
<name>A0A0H3CE65_ENTCC</name>
<dbReference type="InterPro" id="IPR000021">
    <property type="entry name" value="Hok/gef_toxin"/>
</dbReference>
<dbReference type="AlphaFoldDB" id="A0A0H3CE65"/>
<evidence type="ECO:0000256" key="4">
    <source>
        <dbReference type="ARBA" id="ARBA00022649"/>
    </source>
</evidence>
<dbReference type="PATRIC" id="fig|716541.4.peg.619"/>
<feature type="transmembrane region" description="Helical" evidence="8">
    <location>
        <begin position="6"/>
        <end position="25"/>
    </location>
</feature>
<dbReference type="RefSeq" id="WP_013095084.1">
    <property type="nucleotide sequence ID" value="NC_014121.1"/>
</dbReference>
<keyword evidence="3" id="KW-0997">Cell inner membrane</keyword>
<protein>
    <recommendedName>
        <fullName evidence="11">Hok/Gef family protein</fullName>
    </recommendedName>
</protein>
<keyword evidence="6 8" id="KW-1133">Transmembrane helix</keyword>
<dbReference type="STRING" id="716541.ECL_00333"/>
<keyword evidence="2" id="KW-1003">Cell membrane</keyword>
<gene>
    <name evidence="9" type="ordered locus">ECL_00333</name>
</gene>
<evidence type="ECO:0000256" key="5">
    <source>
        <dbReference type="ARBA" id="ARBA00022692"/>
    </source>
</evidence>
<evidence type="ECO:0000256" key="7">
    <source>
        <dbReference type="ARBA" id="ARBA00023136"/>
    </source>
</evidence>
<dbReference type="EMBL" id="CP001918">
    <property type="protein sequence ID" value="ADF59899.1"/>
    <property type="molecule type" value="Genomic_DNA"/>
</dbReference>
<reference evidence="9 10" key="1">
    <citation type="journal article" date="2010" name="J. Bacteriol.">
        <title>Complete genome sequence of Enterobacter cloacae subsp. cloacae type strain ATCC 13047.</title>
        <authorList>
            <person name="Ren Y."/>
            <person name="Ren Y."/>
            <person name="Zhou Z."/>
            <person name="Guo X."/>
            <person name="Li Y."/>
            <person name="Feng L."/>
            <person name="Wang L."/>
        </authorList>
    </citation>
    <scope>NUCLEOTIDE SEQUENCE [LARGE SCALE GENOMIC DNA]</scope>
    <source>
        <strain evidence="10">ATCC 13047 / DSM 30054 / NBRC 13535 / NCTC 10005 / WDCM 00083 / NCDC 279-56</strain>
    </source>
</reference>
<evidence type="ECO:0000313" key="9">
    <source>
        <dbReference type="EMBL" id="ADF59899.1"/>
    </source>
</evidence>
<comment type="subcellular location">
    <subcellularLocation>
        <location evidence="1 8">Cell inner membrane</location>
        <topology evidence="1 8">Single-pass membrane protein</topology>
    </subcellularLocation>
</comment>
<keyword evidence="7 8" id="KW-0472">Membrane</keyword>
<keyword evidence="4" id="KW-1277">Toxin-antitoxin system</keyword>
<dbReference type="Pfam" id="PF01848">
    <property type="entry name" value="HOK_GEF"/>
    <property type="match status" value="1"/>
</dbReference>
<keyword evidence="10" id="KW-1185">Reference proteome</keyword>
<dbReference type="PRINTS" id="PR00281">
    <property type="entry name" value="HOKGEFTOXIC"/>
</dbReference>
<evidence type="ECO:0000256" key="1">
    <source>
        <dbReference type="ARBA" id="ARBA00004377"/>
    </source>
</evidence>
<evidence type="ECO:0000256" key="8">
    <source>
        <dbReference type="RuleBase" id="RU221113"/>
    </source>
</evidence>
<evidence type="ECO:0000256" key="2">
    <source>
        <dbReference type="ARBA" id="ARBA00022475"/>
    </source>
</evidence>
<comment type="similarity">
    <text evidence="8">Belongs to the hok/gef family.</text>
</comment>
<accession>A0A0H3CE65</accession>
<dbReference type="OrthoDB" id="5880683at2"/>
<dbReference type="GeneID" id="83571638"/>
<dbReference type="EnsemblBacteria" id="ADF59899">
    <property type="protein sequence ID" value="ADF59899"/>
    <property type="gene ID" value="ECL_00333"/>
</dbReference>
<evidence type="ECO:0008006" key="11">
    <source>
        <dbReference type="Google" id="ProtNLM"/>
    </source>
</evidence>
<organism evidence="9 10">
    <name type="scientific">Enterobacter cloacae subsp. cloacae (strain ATCC 13047 / DSM 30054 / NBRC 13535 / NCTC 10005 / WDCM 00083 / NCDC 279-56)</name>
    <dbReference type="NCBI Taxonomy" id="716541"/>
    <lineage>
        <taxon>Bacteria</taxon>
        <taxon>Pseudomonadati</taxon>
        <taxon>Pseudomonadota</taxon>
        <taxon>Gammaproteobacteria</taxon>
        <taxon>Enterobacterales</taxon>
        <taxon>Enterobacteriaceae</taxon>
        <taxon>Enterobacter</taxon>
        <taxon>Enterobacter cloacae complex</taxon>
    </lineage>
</organism>
<evidence type="ECO:0000313" key="10">
    <source>
        <dbReference type="Proteomes" id="UP000002363"/>
    </source>
</evidence>
<dbReference type="eggNOG" id="ENOG502ZVE0">
    <property type="taxonomic scope" value="Bacteria"/>
</dbReference>
<sequence length="50" mass="5407">MTPLKTALGIVFIICLTIVIFTFITRGKLCELTIKSEHQEVAAKLACVAG</sequence>
<dbReference type="Proteomes" id="UP000002363">
    <property type="component" value="Chromosome"/>
</dbReference>
<dbReference type="GO" id="GO:0005886">
    <property type="term" value="C:plasma membrane"/>
    <property type="evidence" value="ECO:0007669"/>
    <property type="project" value="UniProtKB-SubCell"/>
</dbReference>
<proteinExistence type="inferred from homology"/>
<dbReference type="HOGENOM" id="CLU_177638_2_2_6"/>
<dbReference type="KEGG" id="enc:ECL_00333"/>
<evidence type="ECO:0000256" key="6">
    <source>
        <dbReference type="ARBA" id="ARBA00022989"/>
    </source>
</evidence>